<dbReference type="GO" id="GO:0003677">
    <property type="term" value="F:DNA binding"/>
    <property type="evidence" value="ECO:0007669"/>
    <property type="project" value="UniProtKB-KW"/>
</dbReference>
<feature type="region of interest" description="Disordered" evidence="3">
    <location>
        <begin position="1"/>
        <end position="25"/>
    </location>
</feature>
<keyword evidence="2" id="KW-0539">Nucleus</keyword>
<dbReference type="Gene3D" id="4.10.240.10">
    <property type="entry name" value="Zn(2)-C6 fungal-type DNA-binding domain"/>
    <property type="match status" value="1"/>
</dbReference>
<keyword evidence="1" id="KW-0479">Metal-binding</keyword>
<dbReference type="InterPro" id="IPR001138">
    <property type="entry name" value="Zn2Cys6_DnaBD"/>
</dbReference>
<feature type="region of interest" description="Disordered" evidence="3">
    <location>
        <begin position="286"/>
        <end position="317"/>
    </location>
</feature>
<dbReference type="PROSITE" id="PS00463">
    <property type="entry name" value="ZN2_CY6_FUNGAL_1"/>
    <property type="match status" value="1"/>
</dbReference>
<dbReference type="eggNOG" id="ENOG502RXHH">
    <property type="taxonomic scope" value="Eukaryota"/>
</dbReference>
<feature type="compositionally biased region" description="Polar residues" evidence="3">
    <location>
        <begin position="294"/>
        <end position="303"/>
    </location>
</feature>
<evidence type="ECO:0000256" key="2">
    <source>
        <dbReference type="ARBA" id="ARBA00023242"/>
    </source>
</evidence>
<keyword evidence="5" id="KW-0238">DNA-binding</keyword>
<evidence type="ECO:0000313" key="5">
    <source>
        <dbReference type="EMBL" id="EPE34773.1"/>
    </source>
</evidence>
<dbReference type="CDD" id="cd00067">
    <property type="entry name" value="GAL4"/>
    <property type="match status" value="1"/>
</dbReference>
<dbReference type="Pfam" id="PF00172">
    <property type="entry name" value="Zn_clus"/>
    <property type="match status" value="1"/>
</dbReference>
<dbReference type="KEGG" id="glz:GLAREA_10468"/>
<dbReference type="CDD" id="cd12148">
    <property type="entry name" value="fungal_TF_MHR"/>
    <property type="match status" value="1"/>
</dbReference>
<dbReference type="OMA" id="NRECVLG"/>
<dbReference type="SUPFAM" id="SSF57701">
    <property type="entry name" value="Zn2/Cys6 DNA-binding domain"/>
    <property type="match status" value="1"/>
</dbReference>
<dbReference type="GO" id="GO:0008270">
    <property type="term" value="F:zinc ion binding"/>
    <property type="evidence" value="ECO:0007669"/>
    <property type="project" value="InterPro"/>
</dbReference>
<evidence type="ECO:0000256" key="1">
    <source>
        <dbReference type="ARBA" id="ARBA00022723"/>
    </source>
</evidence>
<dbReference type="RefSeq" id="XP_008077760.1">
    <property type="nucleotide sequence ID" value="XM_008079569.1"/>
</dbReference>
<dbReference type="Pfam" id="PF04082">
    <property type="entry name" value="Fungal_trans"/>
    <property type="match status" value="1"/>
</dbReference>
<evidence type="ECO:0000259" key="4">
    <source>
        <dbReference type="PROSITE" id="PS50048"/>
    </source>
</evidence>
<dbReference type="InterPro" id="IPR007219">
    <property type="entry name" value="XnlR_reg_dom"/>
</dbReference>
<name>S3E946_GLAL2</name>
<sequence>MDQNNLGNILPLPPGVTPTGNGMSTTPLTSNPNLGMSSLPEIAPMLAQQQHDRTGRPPPDPMRAYRACLNCRNRKSKCDLDLNAGRPPCRRCHREAKECILGESHRGGKRVRKKPRLDDESNREANAPLNTGFQGAESSNPTTPTSVGFSQSTDPSPTYNQISAPPTPQAPQPFQNPYTGRTEHPSYAWPPLPTPATTAASDSSRQTDHANVPFAPLPDPNNRHALTSAQLASPLIDPALTRTRQESTVTIMGKSGDRIAAHEKIASADLQNPSDALDILAQVADRADEDSPPSDHNNSQARQHQPRSLPKIDHNPGKLDDTIFHYKPLQDGLISPEQVYQLFSDYEEFFHPFFPIIPRSSFVRSRLPWLSRHEPHLFSAILTVASKYDERANQVCYNHNQHLISMILAGADANVEAVEALLLLSQWVSHRPQASKAVGKGEEDRVAWMYIGTALRLGYFLGIDRTSFKSDSHEDPAIFNRKRLVWAACYICDRQVSVRIGKGFWARGPGPLSGLRSEDFPTLQPIRPGADDWSLIFQANLELTQIFSNVHDILYSSKGHGWKEMLEGRYAKYLDDFRTSIRSWNETWGSFICSEKLKASLMLTYDYLRLYVNAFAYQATISRAISFRRDSQHNPNRPMPLINASAPDARFIYEALDAAKSLLTTLNNFVPAETLRYMPSSYYLFIVYSAVFLYKARSTTTMTEEERSSVREMINLTTERFEKASLGTNHMGSRYSRLLRMLWRKSPRKARDEAARITGSLNGISNSAPPQYNPPGQFGHLPMNNMNMQFPQASTGTFSWLDLPATWNFVTQNNSSDGETDAGMILGDGLSPFDTDLTLPMTDYSLLEGDNPNLVF</sequence>
<evidence type="ECO:0000256" key="3">
    <source>
        <dbReference type="SAM" id="MobiDB-lite"/>
    </source>
</evidence>
<dbReference type="SMART" id="SM00066">
    <property type="entry name" value="GAL4"/>
    <property type="match status" value="1"/>
</dbReference>
<dbReference type="InterPro" id="IPR052780">
    <property type="entry name" value="AAA_Catabolism_Regulators"/>
</dbReference>
<dbReference type="EMBL" id="KE145355">
    <property type="protein sequence ID" value="EPE34773.1"/>
    <property type="molecule type" value="Genomic_DNA"/>
</dbReference>
<dbReference type="GO" id="GO:0000981">
    <property type="term" value="F:DNA-binding transcription factor activity, RNA polymerase II-specific"/>
    <property type="evidence" value="ECO:0007669"/>
    <property type="project" value="InterPro"/>
</dbReference>
<dbReference type="InterPro" id="IPR036864">
    <property type="entry name" value="Zn2-C6_fun-type_DNA-bd_sf"/>
</dbReference>
<dbReference type="SMART" id="SM00906">
    <property type="entry name" value="Fungal_trans"/>
    <property type="match status" value="1"/>
</dbReference>
<organism evidence="5 6">
    <name type="scientific">Glarea lozoyensis (strain ATCC 20868 / MF5171)</name>
    <dbReference type="NCBI Taxonomy" id="1116229"/>
    <lineage>
        <taxon>Eukaryota</taxon>
        <taxon>Fungi</taxon>
        <taxon>Dikarya</taxon>
        <taxon>Ascomycota</taxon>
        <taxon>Pezizomycotina</taxon>
        <taxon>Leotiomycetes</taxon>
        <taxon>Helotiales</taxon>
        <taxon>Helotiaceae</taxon>
        <taxon>Glarea</taxon>
    </lineage>
</organism>
<dbReference type="Proteomes" id="UP000016922">
    <property type="component" value="Unassembled WGS sequence"/>
</dbReference>
<feature type="region of interest" description="Disordered" evidence="3">
    <location>
        <begin position="105"/>
        <end position="224"/>
    </location>
</feature>
<dbReference type="PANTHER" id="PTHR31644">
    <property type="entry name" value="TRANSCRIPTIONAL ACTIVATOR ARO80-RELATED"/>
    <property type="match status" value="1"/>
</dbReference>
<dbReference type="GeneID" id="19469514"/>
<dbReference type="OrthoDB" id="5818554at2759"/>
<keyword evidence="6" id="KW-1185">Reference proteome</keyword>
<dbReference type="GO" id="GO:0005634">
    <property type="term" value="C:nucleus"/>
    <property type="evidence" value="ECO:0007669"/>
    <property type="project" value="TreeGrafter"/>
</dbReference>
<reference evidence="5 6" key="1">
    <citation type="journal article" date="2013" name="BMC Genomics">
        <title>Genomics-driven discovery of the pneumocandin biosynthetic gene cluster in the fungus Glarea lozoyensis.</title>
        <authorList>
            <person name="Chen L."/>
            <person name="Yue Q."/>
            <person name="Zhang X."/>
            <person name="Xiang M."/>
            <person name="Wang C."/>
            <person name="Li S."/>
            <person name="Che Y."/>
            <person name="Ortiz-Lopez F.J."/>
            <person name="Bills G.F."/>
            <person name="Liu X."/>
            <person name="An Z."/>
        </authorList>
    </citation>
    <scope>NUCLEOTIDE SEQUENCE [LARGE SCALE GENOMIC DNA]</scope>
    <source>
        <strain evidence="6">ATCC 20868 / MF5171</strain>
    </source>
</reference>
<dbReference type="HOGENOM" id="CLU_012590_0_0_1"/>
<feature type="compositionally biased region" description="Polar residues" evidence="3">
    <location>
        <begin position="128"/>
        <end position="164"/>
    </location>
</feature>
<proteinExistence type="predicted"/>
<dbReference type="PANTHER" id="PTHR31644:SF1">
    <property type="entry name" value="ZN(II)2CYS6 TRANSCRIPTION FACTOR (EUROFUNG)"/>
    <property type="match status" value="1"/>
</dbReference>
<gene>
    <name evidence="5" type="ORF">GLAREA_10468</name>
</gene>
<evidence type="ECO:0000313" key="6">
    <source>
        <dbReference type="Proteomes" id="UP000016922"/>
    </source>
</evidence>
<feature type="domain" description="Zn(2)-C6 fungal-type" evidence="4">
    <location>
        <begin position="67"/>
        <end position="101"/>
    </location>
</feature>
<accession>S3E946</accession>
<dbReference type="PROSITE" id="PS50048">
    <property type="entry name" value="ZN2_CY6_FUNGAL_2"/>
    <property type="match status" value="1"/>
</dbReference>
<protein>
    <submittedName>
        <fullName evidence="5">Zn2/Cys6 DNA-binding protein</fullName>
    </submittedName>
</protein>
<dbReference type="AlphaFoldDB" id="S3E946"/>
<dbReference type="GO" id="GO:0006351">
    <property type="term" value="P:DNA-templated transcription"/>
    <property type="evidence" value="ECO:0007669"/>
    <property type="project" value="InterPro"/>
</dbReference>